<sequence>ITNWLENQYDYQIYRHPPKIKAQASFSKCRIPNKLHQYDLLPHIHDNQKREKIYLHTLVLIDVATRYKCAVALTSKTSSEVWNVIEKIYNDPKNPLKWPALLMVDGAGEFKGSFAKGMERYNVSIRVVNLYSFESLALVKKFKQDLARLIYKIQYAIEEKLKEGMSPSYAVTLGEVIPKVFTKPKRLIRKDEPLLQKRLTVRYLLKPGELEGGHMHKKTDTHSVNTLGINAPNNASNSDITEKVEKVHIYQEKNSRSPLPPIYTEPKSLEDKMVNDFLDSKSLSNSISNKQILENMLDGDNSTPGDSRRLIFSIDETSSANITSEISYGIEIERR</sequence>
<organism evidence="1 2">
    <name type="scientific">Racocetra persica</name>
    <dbReference type="NCBI Taxonomy" id="160502"/>
    <lineage>
        <taxon>Eukaryota</taxon>
        <taxon>Fungi</taxon>
        <taxon>Fungi incertae sedis</taxon>
        <taxon>Mucoromycota</taxon>
        <taxon>Glomeromycotina</taxon>
        <taxon>Glomeromycetes</taxon>
        <taxon>Diversisporales</taxon>
        <taxon>Gigasporaceae</taxon>
        <taxon>Racocetra</taxon>
    </lineage>
</organism>
<gene>
    <name evidence="1" type="ORF">RPERSI_LOCUS8872</name>
</gene>
<reference evidence="1" key="1">
    <citation type="submission" date="2021-06" db="EMBL/GenBank/DDBJ databases">
        <authorList>
            <person name="Kallberg Y."/>
            <person name="Tangrot J."/>
            <person name="Rosling A."/>
        </authorList>
    </citation>
    <scope>NUCLEOTIDE SEQUENCE</scope>
    <source>
        <strain evidence="1">MA461A</strain>
    </source>
</reference>
<comment type="caution">
    <text evidence="1">The sequence shown here is derived from an EMBL/GenBank/DDBJ whole genome shotgun (WGS) entry which is preliminary data.</text>
</comment>
<feature type="non-terminal residue" evidence="1">
    <location>
        <position position="335"/>
    </location>
</feature>
<proteinExistence type="predicted"/>
<evidence type="ECO:0000313" key="1">
    <source>
        <dbReference type="EMBL" id="CAG8675478.1"/>
    </source>
</evidence>
<name>A0ACA9NUG6_9GLOM</name>
<keyword evidence="2" id="KW-1185">Reference proteome</keyword>
<protein>
    <submittedName>
        <fullName evidence="1">31830_t:CDS:1</fullName>
    </submittedName>
</protein>
<feature type="non-terminal residue" evidence="1">
    <location>
        <position position="1"/>
    </location>
</feature>
<dbReference type="EMBL" id="CAJVQC010016323">
    <property type="protein sequence ID" value="CAG8675478.1"/>
    <property type="molecule type" value="Genomic_DNA"/>
</dbReference>
<dbReference type="Proteomes" id="UP000789920">
    <property type="component" value="Unassembled WGS sequence"/>
</dbReference>
<evidence type="ECO:0000313" key="2">
    <source>
        <dbReference type="Proteomes" id="UP000789920"/>
    </source>
</evidence>
<accession>A0ACA9NUG6</accession>